<dbReference type="SUPFAM" id="SSF53756">
    <property type="entry name" value="UDP-Glycosyltransferase/glycogen phosphorylase"/>
    <property type="match status" value="1"/>
</dbReference>
<dbReference type="GO" id="GO:0016020">
    <property type="term" value="C:membrane"/>
    <property type="evidence" value="ECO:0007669"/>
    <property type="project" value="InterPro"/>
</dbReference>
<dbReference type="EMBL" id="CP018180">
    <property type="protein sequence ID" value="AUJ33013.1"/>
    <property type="molecule type" value="Genomic_DNA"/>
</dbReference>
<dbReference type="Pfam" id="PF04464">
    <property type="entry name" value="Glyphos_transf"/>
    <property type="match status" value="1"/>
</dbReference>
<protein>
    <submittedName>
        <fullName evidence="1">Uncharacterized protein</fullName>
    </submittedName>
</protein>
<dbReference type="Proteomes" id="UP000324497">
    <property type="component" value="Chromosome"/>
</dbReference>
<evidence type="ECO:0000313" key="1">
    <source>
        <dbReference type="EMBL" id="AUJ33013.1"/>
    </source>
</evidence>
<sequence>MIFLKKKRRLLELLKTIIQMTDLLENENEQANVIANCQTAISTIYDNLIAEFSEKETVFADLQAVYDLLTLINEQEITVNAELTVKMKQLLQIIFSKLDKLIPLKLNVAFMPYKVTMWDSLASIYETAQKDPDCVTKVIPIPYYKLADSQKIPTYEGDLFPEDVKITPFDQYNLEQEEPDIIFIHNAYDQFNTITQVDERFFTSNLKKYTNMLVYVPYHITGLRKLTGNNQYFAYTTPTMGNIDKIIVAGQYVKDAAIKYGIPAEKVLALGSPKLDAVYQVTKKGKNIPPKWQNQLTGKFVFALDTNCMFLINDSFYGLAFIEQVFDAARMIPNCAVIWRPHPLTRISIAHYLPQMLERYDQMVKEIKERSPRYPNIIFDDGAEYQSFLNSSDAYISQPNSLMASYTITNRPIIIASDKLDKYNLMPDEAFYHFYDLEYPWQQIAKDLVNGKDIKRKYRKNLANSIYSYTDGTSGKRIYEEIKKENLNNFLKRNFKL</sequence>
<evidence type="ECO:0000313" key="2">
    <source>
        <dbReference type="Proteomes" id="UP000324497"/>
    </source>
</evidence>
<dbReference type="Gene3D" id="3.40.50.12580">
    <property type="match status" value="1"/>
</dbReference>
<organism evidence="1 2">
    <name type="scientific">Liquorilactobacillus nagelii</name>
    <dbReference type="NCBI Taxonomy" id="82688"/>
    <lineage>
        <taxon>Bacteria</taxon>
        <taxon>Bacillati</taxon>
        <taxon>Bacillota</taxon>
        <taxon>Bacilli</taxon>
        <taxon>Lactobacillales</taxon>
        <taxon>Lactobacillaceae</taxon>
        <taxon>Liquorilactobacillus</taxon>
    </lineage>
</organism>
<dbReference type="InterPro" id="IPR007554">
    <property type="entry name" value="Glycerophosphate_synth"/>
</dbReference>
<accession>A0A3S6QY96</accession>
<reference evidence="1 2" key="1">
    <citation type="submission" date="2016-11" db="EMBL/GenBank/DDBJ databases">
        <title>Interaction between Lactobacillus species and yeast in water kefir.</title>
        <authorList>
            <person name="Behr J."/>
            <person name="Xu D."/>
            <person name="Vogel R.F."/>
        </authorList>
    </citation>
    <scope>NUCLEOTIDE SEQUENCE [LARGE SCALE GENOMIC DNA]</scope>
    <source>
        <strain evidence="1 2">TMW 1.1827</strain>
    </source>
</reference>
<dbReference type="KEGG" id="lng:BSQ50_10940"/>
<keyword evidence="2" id="KW-1185">Reference proteome</keyword>
<dbReference type="InterPro" id="IPR043148">
    <property type="entry name" value="TagF_C"/>
</dbReference>
<proteinExistence type="predicted"/>
<dbReference type="GO" id="GO:0047355">
    <property type="term" value="F:CDP-glycerol glycerophosphotransferase activity"/>
    <property type="evidence" value="ECO:0007669"/>
    <property type="project" value="InterPro"/>
</dbReference>
<name>A0A3S6QY96_9LACO</name>
<gene>
    <name evidence="1" type="ORF">BSQ50_10940</name>
</gene>
<dbReference type="AlphaFoldDB" id="A0A3S6QY96"/>
<dbReference type="RefSeq" id="WP_148127218.1">
    <property type="nucleotide sequence ID" value="NZ_CP018180.1"/>
</dbReference>